<feature type="signal peptide" evidence="2">
    <location>
        <begin position="1"/>
        <end position="24"/>
    </location>
</feature>
<dbReference type="Proteomes" id="UP001153365">
    <property type="component" value="Unassembled WGS sequence"/>
</dbReference>
<dbReference type="EMBL" id="CALTRL010005742">
    <property type="protein sequence ID" value="CAH7685733.1"/>
    <property type="molecule type" value="Genomic_DNA"/>
</dbReference>
<keyword evidence="4" id="KW-1185">Reference proteome</keyword>
<dbReference type="AlphaFoldDB" id="A0AAV0BGW7"/>
<keyword evidence="2" id="KW-0732">Signal</keyword>
<feature type="compositionally biased region" description="Low complexity" evidence="1">
    <location>
        <begin position="221"/>
        <end position="266"/>
    </location>
</feature>
<name>A0AAV0BGW7_PHAPC</name>
<feature type="compositionally biased region" description="Low complexity" evidence="1">
    <location>
        <begin position="176"/>
        <end position="199"/>
    </location>
</feature>
<feature type="region of interest" description="Disordered" evidence="1">
    <location>
        <begin position="55"/>
        <end position="80"/>
    </location>
</feature>
<evidence type="ECO:0000313" key="3">
    <source>
        <dbReference type="EMBL" id="CAH7685733.1"/>
    </source>
</evidence>
<comment type="caution">
    <text evidence="3">The sequence shown here is derived from an EMBL/GenBank/DDBJ whole genome shotgun (WGS) entry which is preliminary data.</text>
</comment>
<feature type="compositionally biased region" description="Low complexity" evidence="1">
    <location>
        <begin position="299"/>
        <end position="323"/>
    </location>
</feature>
<evidence type="ECO:0000256" key="2">
    <source>
        <dbReference type="SAM" id="SignalP"/>
    </source>
</evidence>
<organism evidence="3 4">
    <name type="scientific">Phakopsora pachyrhizi</name>
    <name type="common">Asian soybean rust disease fungus</name>
    <dbReference type="NCBI Taxonomy" id="170000"/>
    <lineage>
        <taxon>Eukaryota</taxon>
        <taxon>Fungi</taxon>
        <taxon>Dikarya</taxon>
        <taxon>Basidiomycota</taxon>
        <taxon>Pucciniomycotina</taxon>
        <taxon>Pucciniomycetes</taxon>
        <taxon>Pucciniales</taxon>
        <taxon>Phakopsoraceae</taxon>
        <taxon>Phakopsora</taxon>
    </lineage>
</organism>
<sequence length="527" mass="57648">MANYSSLISLLLLVLILIIDPSNSQVFQQQSPSASGGVGGGGGIITIPSNSLTQAYQSNSPNQLSQPLNQQQTNDPNQPILLLPQSQNNLASFTNQVLQQQPNSVASNYQYPTTTGINPQSLQSSILLPIQSNQQQPYQPEISSNQPIIPIDPVSTFQTNLQQLPISSGIQQQTNSQFSLPNPSNQQQQQQQQSQASQLYPTTNTQLSGYPNQLSSGINLTQTQPSNPQSQLTQQSPTTSSSQPQPPKQQQQQQQQQAMNRTLLTGGTNGNGKSQSAGMTNNSLGGGVNSTNSSPAAVSQISESINNNSSAIISNTTGSNGNSGRRDGGNTGHFRDLEVEELVLQLNLTSNVQLTANQTARREAFLNSLSTEQRQILDYKMRYLNLNPNQRQLERDFLGSLSSPRTIVSNRVAFESIKRTLTPDRQASFDPKIGIKSIQNLNQQQINDYDESLRKYLDSPDLSLESQYMMIGKERLLKKDFTGNSSSSSNNILESKSNTVKRISVESKIYNKICISTTLICAMFCLM</sequence>
<feature type="chain" id="PRO_5043908675" evidence="2">
    <location>
        <begin position="25"/>
        <end position="527"/>
    </location>
</feature>
<feature type="region of interest" description="Disordered" evidence="1">
    <location>
        <begin position="171"/>
        <end position="332"/>
    </location>
</feature>
<accession>A0AAV0BGW7</accession>
<proteinExistence type="predicted"/>
<evidence type="ECO:0000313" key="4">
    <source>
        <dbReference type="Proteomes" id="UP001153365"/>
    </source>
</evidence>
<feature type="compositionally biased region" description="Polar residues" evidence="1">
    <location>
        <begin position="273"/>
        <end position="297"/>
    </location>
</feature>
<protein>
    <submittedName>
        <fullName evidence="3">Expressed protein</fullName>
    </submittedName>
</protein>
<evidence type="ECO:0000256" key="1">
    <source>
        <dbReference type="SAM" id="MobiDB-lite"/>
    </source>
</evidence>
<reference evidence="3" key="1">
    <citation type="submission" date="2022-06" db="EMBL/GenBank/DDBJ databases">
        <authorList>
            <consortium name="SYNGENTA / RWTH Aachen University"/>
        </authorList>
    </citation>
    <scope>NUCLEOTIDE SEQUENCE</scope>
</reference>
<gene>
    <name evidence="3" type="ORF">PPACK8108_LOCUS20305</name>
</gene>
<feature type="compositionally biased region" description="Low complexity" evidence="1">
    <location>
        <begin position="57"/>
        <end position="72"/>
    </location>
</feature>
<feature type="compositionally biased region" description="Polar residues" evidence="1">
    <location>
        <begin position="200"/>
        <end position="220"/>
    </location>
</feature>